<keyword evidence="2" id="KW-1185">Reference proteome</keyword>
<dbReference type="RefSeq" id="XP_024576855.1">
    <property type="nucleotide sequence ID" value="XM_024726150.1"/>
</dbReference>
<reference evidence="2" key="1">
    <citation type="submission" date="2014-09" db="EMBL/GenBank/DDBJ databases">
        <authorList>
            <person name="Sharma Rahul"/>
            <person name="Thines Marco"/>
        </authorList>
    </citation>
    <scope>NUCLEOTIDE SEQUENCE [LARGE SCALE GENOMIC DNA]</scope>
</reference>
<dbReference type="Proteomes" id="UP000054928">
    <property type="component" value="Unassembled WGS sequence"/>
</dbReference>
<name>A0A0P1AI04_PLAHL</name>
<protein>
    <submittedName>
        <fullName evidence="1">Uncharacterized protein</fullName>
    </submittedName>
</protein>
<dbReference type="GeneID" id="36405737"/>
<dbReference type="OrthoDB" id="116316at2759"/>
<proteinExistence type="predicted"/>
<dbReference type="EMBL" id="CCYD01000523">
    <property type="protein sequence ID" value="CEG40486.1"/>
    <property type="molecule type" value="Genomic_DNA"/>
</dbReference>
<dbReference type="AlphaFoldDB" id="A0A0P1AI04"/>
<organism evidence="1 2">
    <name type="scientific">Plasmopara halstedii</name>
    <name type="common">Downy mildew of sunflower</name>
    <dbReference type="NCBI Taxonomy" id="4781"/>
    <lineage>
        <taxon>Eukaryota</taxon>
        <taxon>Sar</taxon>
        <taxon>Stramenopiles</taxon>
        <taxon>Oomycota</taxon>
        <taxon>Peronosporomycetes</taxon>
        <taxon>Peronosporales</taxon>
        <taxon>Peronosporaceae</taxon>
        <taxon>Plasmopara</taxon>
    </lineage>
</organism>
<evidence type="ECO:0000313" key="2">
    <source>
        <dbReference type="Proteomes" id="UP000054928"/>
    </source>
</evidence>
<sequence length="228" mass="26123">MVEWKAADMKALTIVVQILSPTYQLMIRDAGPAYDASETLRAFFMKHSLHNRVQLRTELHGFSLGKGGDRIKLFMKFDDLCLRLTAALEKVVLLDAKEMQIYEFELAKKREEKKQAYKAARCASKEIEVVIEEVTEADVVDEVTVVPMEATMIVDSNCMPKEKELKLVSVPASKERGVVVQFKRDRATLLVDREVLDVIHRKGKLFMWHLQQLKGEQIAQVDGLMREE</sequence>
<accession>A0A0P1AI04</accession>
<evidence type="ECO:0000313" key="1">
    <source>
        <dbReference type="EMBL" id="CEG40486.1"/>
    </source>
</evidence>